<evidence type="ECO:0000313" key="4">
    <source>
        <dbReference type="Proteomes" id="UP000584325"/>
    </source>
</evidence>
<dbReference type="Proteomes" id="UP000584325">
    <property type="component" value="Unassembled WGS sequence"/>
</dbReference>
<reference evidence="2 3" key="1">
    <citation type="submission" date="2019-05" db="EMBL/GenBank/DDBJ databases">
        <title>Draft Genome Sequences of Six Type Strains of the Genus Massilia.</title>
        <authorList>
            <person name="Miess H."/>
            <person name="Frediansyhah A."/>
            <person name="Gross H."/>
        </authorList>
    </citation>
    <scope>NUCLEOTIDE SEQUENCE [LARGE SCALE GENOMIC DNA]</scope>
    <source>
        <strain evidence="2 3">DSMZ 26121</strain>
    </source>
</reference>
<sequence>MRMNAVSILLCTFHLSGLCSSAHLPRDVSAYVENAEACEHFGGEYDSELPFDQKREIENGIRKYCSAANRQLSMLRKKYRRDPAMLAVINRHANEAVTDYR</sequence>
<protein>
    <submittedName>
        <fullName evidence="1">Uncharacterized protein</fullName>
    </submittedName>
</protein>
<evidence type="ECO:0000313" key="1">
    <source>
        <dbReference type="EMBL" id="MBB3221084.1"/>
    </source>
</evidence>
<dbReference type="RefSeq" id="WP_137313165.1">
    <property type="nucleotide sequence ID" value="NZ_CP040017.1"/>
</dbReference>
<dbReference type="AlphaFoldDB" id="A0A4V1ED93"/>
<evidence type="ECO:0000313" key="2">
    <source>
        <dbReference type="EMBL" id="QCP10281.1"/>
    </source>
</evidence>
<gene>
    <name evidence="2" type="ORF">FCL38_07465</name>
    <name evidence="1" type="ORF">FHS02_001891</name>
</gene>
<accession>A0A4V1ED93</accession>
<dbReference type="EMBL" id="JACHXS010000003">
    <property type="protein sequence ID" value="MBB3221084.1"/>
    <property type="molecule type" value="Genomic_DNA"/>
</dbReference>
<dbReference type="Proteomes" id="UP000298763">
    <property type="component" value="Chromosome"/>
</dbReference>
<proteinExistence type="predicted"/>
<reference evidence="1 4" key="2">
    <citation type="submission" date="2020-08" db="EMBL/GenBank/DDBJ databases">
        <title>Genomic Encyclopedia of Type Strains, Phase III (KMG-III): the genomes of soil and plant-associated and newly described type strains.</title>
        <authorList>
            <person name="Whitman W."/>
        </authorList>
    </citation>
    <scope>NUCLEOTIDE SEQUENCE [LARGE SCALE GENOMIC DNA]</scope>
    <source>
        <strain evidence="1 4">CECT 7753</strain>
    </source>
</reference>
<organism evidence="1 4">
    <name type="scientific">Pseudoduganella umbonata</name>
    <dbReference type="NCBI Taxonomy" id="864828"/>
    <lineage>
        <taxon>Bacteria</taxon>
        <taxon>Pseudomonadati</taxon>
        <taxon>Pseudomonadota</taxon>
        <taxon>Betaproteobacteria</taxon>
        <taxon>Burkholderiales</taxon>
        <taxon>Oxalobacteraceae</taxon>
        <taxon>Telluria group</taxon>
        <taxon>Pseudoduganella</taxon>
    </lineage>
</organism>
<keyword evidence="3" id="KW-1185">Reference proteome</keyword>
<dbReference type="OrthoDB" id="7284504at2"/>
<dbReference type="EMBL" id="CP040017">
    <property type="protein sequence ID" value="QCP10281.1"/>
    <property type="molecule type" value="Genomic_DNA"/>
</dbReference>
<evidence type="ECO:0000313" key="3">
    <source>
        <dbReference type="Proteomes" id="UP000298763"/>
    </source>
</evidence>
<name>A0A4V1ED93_9BURK</name>